<proteinExistence type="predicted"/>
<reference evidence="1 2" key="1">
    <citation type="submission" date="2018-10" db="EMBL/GenBank/DDBJ databases">
        <title>Comamonadaceae CDC group NO-1 genome sequencing and assembly.</title>
        <authorList>
            <person name="Bernier A.-M."/>
            <person name="Bernard K."/>
        </authorList>
    </citation>
    <scope>NUCLEOTIDE SEQUENCE [LARGE SCALE GENOMIC DNA]</scope>
    <source>
        <strain evidence="1 2">NML180582</strain>
    </source>
</reference>
<dbReference type="AlphaFoldDB" id="A0A3M6R7H0"/>
<protein>
    <submittedName>
        <fullName evidence="1">Uncharacterized protein</fullName>
    </submittedName>
</protein>
<sequence>MKAVDFIVELQDKLIFIEFKDPEHPSATSEKKEEFIKKFLSEGLDKDLVAKYRDSFLFTWASGNLKKPIHYLVLIASSALTDADLLARTEALRRKLPERGPGGKEWKKPLITHCAVMNIAVWNKMLPQFPVSRVGASG</sequence>
<dbReference type="EMBL" id="RDQJ01000019">
    <property type="protein sequence ID" value="RMX10820.1"/>
    <property type="molecule type" value="Genomic_DNA"/>
</dbReference>
<gene>
    <name evidence="1" type="ORF">EBQ34_11320</name>
</gene>
<evidence type="ECO:0000313" key="1">
    <source>
        <dbReference type="EMBL" id="RMX10820.1"/>
    </source>
</evidence>
<organism evidence="1 2">
    <name type="scientific">Vandammella animalimorsus</name>
    <dbReference type="NCBI Taxonomy" id="2029117"/>
    <lineage>
        <taxon>Bacteria</taxon>
        <taxon>Pseudomonadati</taxon>
        <taxon>Pseudomonadota</taxon>
        <taxon>Betaproteobacteria</taxon>
        <taxon>Burkholderiales</taxon>
        <taxon>Comamonadaceae</taxon>
        <taxon>Vandammella</taxon>
    </lineage>
</organism>
<evidence type="ECO:0000313" key="2">
    <source>
        <dbReference type="Proteomes" id="UP000275180"/>
    </source>
</evidence>
<accession>A0A3M6R7H0</accession>
<dbReference type="Proteomes" id="UP000275180">
    <property type="component" value="Unassembled WGS sequence"/>
</dbReference>
<comment type="caution">
    <text evidence="1">The sequence shown here is derived from an EMBL/GenBank/DDBJ whole genome shotgun (WGS) entry which is preliminary data.</text>
</comment>
<name>A0A3M6R7H0_9BURK</name>